<gene>
    <name evidence="12" type="ORF">BTO08_06655</name>
</gene>
<dbReference type="PRINTS" id="PR00260">
    <property type="entry name" value="CHEMTRNSDUCR"/>
</dbReference>
<dbReference type="InterPro" id="IPR004090">
    <property type="entry name" value="Chemotax_Me-accpt_rcpt"/>
</dbReference>
<evidence type="ECO:0000313" key="12">
    <source>
        <dbReference type="EMBL" id="PQJ67103.1"/>
    </source>
</evidence>
<dbReference type="Pfam" id="PF00672">
    <property type="entry name" value="HAMP"/>
    <property type="match status" value="1"/>
</dbReference>
<comment type="similarity">
    <text evidence="7">Belongs to the methyl-accepting chemotaxis (MCP) protein family.</text>
</comment>
<dbReference type="GO" id="GO:0005886">
    <property type="term" value="C:plasma membrane"/>
    <property type="evidence" value="ECO:0007669"/>
    <property type="project" value="UniProtKB-SubCell"/>
</dbReference>
<keyword evidence="5 9" id="KW-0472">Membrane</keyword>
<feature type="domain" description="Methyl-accepting transducer" evidence="10">
    <location>
        <begin position="295"/>
        <end position="531"/>
    </location>
</feature>
<dbReference type="Gene3D" id="1.10.287.950">
    <property type="entry name" value="Methyl-accepting chemotaxis protein"/>
    <property type="match status" value="1"/>
</dbReference>
<accession>A0A2S7VZC7</accession>
<dbReference type="InterPro" id="IPR033480">
    <property type="entry name" value="sCache_2"/>
</dbReference>
<feature type="transmembrane region" description="Helical" evidence="9">
    <location>
        <begin position="16"/>
        <end position="38"/>
    </location>
</feature>
<evidence type="ECO:0000256" key="7">
    <source>
        <dbReference type="ARBA" id="ARBA00029447"/>
    </source>
</evidence>
<proteinExistence type="inferred from homology"/>
<sequence length="568" mass="61748">MDKANGIMINTLKHKLLLLSLLPMIAILGIAMCIVIYLENQSLTKNVAHYKQELISERQQELKDAVIITKHAIENIISKNSDEATQLEEIRQLITPIRFAANDAGYFFIYTMEGVNVAHPLKPSIQGTDQIGATDANGVAYIKVLINAAKNNGQFVKYSFPKKANQPAQPKESYAITLNNNKWFIGTGLYLDDIDNSVEQYTAQIHADMKDRINTVAFISIILAVISAMIILLITSRIIKPVERMVKTLNDIADGEGDLTKRLVVEGNDEIAQLGKAFNRFANKLQSIISQVSATTDSLTTTAHNVHNQTNALTAKLNEHNCETEQVVAAVEQMSLAANEIAENTNDVASGTEKMSDVALIAQQQVDTSLVSINTLVDEVTQASGYIDALNQQSHNINNVLKVIGDIAEQTNLLALNAAIEAARAGEQGRGFAVVADEVRGLASRTQSSTLEINEMLDQLHNLVTQAVQAMDKSQTSCNDAVSSTNQISNNLISVTEAVTEINGKINQIAAASTEQNAVTGEISGNMGSIQSIVTDLIRENKNSELIVSQLDDAGHKLQQLVGQFKTQ</sequence>
<comment type="subcellular location">
    <subcellularLocation>
        <location evidence="1">Cell membrane</location>
        <topology evidence="1">Multi-pass membrane protein</topology>
    </subcellularLocation>
</comment>
<dbReference type="SMART" id="SM00283">
    <property type="entry name" value="MA"/>
    <property type="match status" value="1"/>
</dbReference>
<dbReference type="SMART" id="SM00304">
    <property type="entry name" value="HAMP"/>
    <property type="match status" value="1"/>
</dbReference>
<evidence type="ECO:0000313" key="13">
    <source>
        <dbReference type="Proteomes" id="UP000238730"/>
    </source>
</evidence>
<dbReference type="PANTHER" id="PTHR32089">
    <property type="entry name" value="METHYL-ACCEPTING CHEMOTAXIS PROTEIN MCPB"/>
    <property type="match status" value="1"/>
</dbReference>
<evidence type="ECO:0000256" key="3">
    <source>
        <dbReference type="ARBA" id="ARBA00022692"/>
    </source>
</evidence>
<reference evidence="12 13" key="1">
    <citation type="submission" date="2016-12" db="EMBL/GenBank/DDBJ databases">
        <title>Diversity of luminous bacteria.</title>
        <authorList>
            <person name="Yoshizawa S."/>
            <person name="Kogure K."/>
        </authorList>
    </citation>
    <scope>NUCLEOTIDE SEQUENCE [LARGE SCALE GENOMIC DNA]</scope>
    <source>
        <strain evidence="12 13">LC1-200</strain>
    </source>
</reference>
<dbReference type="EMBL" id="MSCJ01000001">
    <property type="protein sequence ID" value="PQJ67103.1"/>
    <property type="molecule type" value="Genomic_DNA"/>
</dbReference>
<dbReference type="InterPro" id="IPR003660">
    <property type="entry name" value="HAMP_dom"/>
</dbReference>
<evidence type="ECO:0000256" key="8">
    <source>
        <dbReference type="PROSITE-ProRule" id="PRU00284"/>
    </source>
</evidence>
<dbReference type="FunFam" id="1.10.287.950:FF:000001">
    <property type="entry name" value="Methyl-accepting chemotaxis sensory transducer"/>
    <property type="match status" value="1"/>
</dbReference>
<feature type="transmembrane region" description="Helical" evidence="9">
    <location>
        <begin position="216"/>
        <end position="235"/>
    </location>
</feature>
<dbReference type="GO" id="GO:0007165">
    <property type="term" value="P:signal transduction"/>
    <property type="evidence" value="ECO:0007669"/>
    <property type="project" value="UniProtKB-KW"/>
</dbReference>
<feature type="domain" description="HAMP" evidence="11">
    <location>
        <begin position="236"/>
        <end position="290"/>
    </location>
</feature>
<dbReference type="SMART" id="SM01049">
    <property type="entry name" value="Cache_2"/>
    <property type="match status" value="1"/>
</dbReference>
<evidence type="ECO:0000256" key="4">
    <source>
        <dbReference type="ARBA" id="ARBA00022989"/>
    </source>
</evidence>
<dbReference type="PROSITE" id="PS50111">
    <property type="entry name" value="CHEMOTAXIS_TRANSDUC_2"/>
    <property type="match status" value="1"/>
</dbReference>
<keyword evidence="2" id="KW-1003">Cell membrane</keyword>
<protein>
    <submittedName>
        <fullName evidence="12">Chemotaxis protein</fullName>
    </submittedName>
</protein>
<keyword evidence="3 9" id="KW-0812">Transmembrane</keyword>
<dbReference type="PANTHER" id="PTHR32089:SF55">
    <property type="entry name" value="METHYL ACCEPTING SENSORY TRANSDUCER WITH CACHE_2 SMALL MOLECULE BINDING DOMAIN"/>
    <property type="match status" value="1"/>
</dbReference>
<dbReference type="GO" id="GO:0004888">
    <property type="term" value="F:transmembrane signaling receptor activity"/>
    <property type="evidence" value="ECO:0007669"/>
    <property type="project" value="InterPro"/>
</dbReference>
<dbReference type="InterPro" id="IPR004089">
    <property type="entry name" value="MCPsignal_dom"/>
</dbReference>
<evidence type="ECO:0000259" key="11">
    <source>
        <dbReference type="PROSITE" id="PS50885"/>
    </source>
</evidence>
<keyword evidence="6 8" id="KW-0807">Transducer</keyword>
<dbReference type="CDD" id="cd06225">
    <property type="entry name" value="HAMP"/>
    <property type="match status" value="1"/>
</dbReference>
<name>A0A2S7VZC7_PHOAN</name>
<dbReference type="Proteomes" id="UP000238730">
    <property type="component" value="Unassembled WGS sequence"/>
</dbReference>
<evidence type="ECO:0000259" key="10">
    <source>
        <dbReference type="PROSITE" id="PS50111"/>
    </source>
</evidence>
<dbReference type="PROSITE" id="PS50885">
    <property type="entry name" value="HAMP"/>
    <property type="match status" value="1"/>
</dbReference>
<organism evidence="12 13">
    <name type="scientific">Photobacterium angustum</name>
    <dbReference type="NCBI Taxonomy" id="661"/>
    <lineage>
        <taxon>Bacteria</taxon>
        <taxon>Pseudomonadati</taxon>
        <taxon>Pseudomonadota</taxon>
        <taxon>Gammaproteobacteria</taxon>
        <taxon>Vibrionales</taxon>
        <taxon>Vibrionaceae</taxon>
        <taxon>Photobacterium</taxon>
    </lineage>
</organism>
<comment type="caution">
    <text evidence="12">The sequence shown here is derived from an EMBL/GenBank/DDBJ whole genome shotgun (WGS) entry which is preliminary data.</text>
</comment>
<dbReference type="AlphaFoldDB" id="A0A2S7VZC7"/>
<evidence type="ECO:0000256" key="2">
    <source>
        <dbReference type="ARBA" id="ARBA00022475"/>
    </source>
</evidence>
<evidence type="ECO:0000256" key="5">
    <source>
        <dbReference type="ARBA" id="ARBA00023136"/>
    </source>
</evidence>
<dbReference type="Pfam" id="PF17200">
    <property type="entry name" value="sCache_2"/>
    <property type="match status" value="1"/>
</dbReference>
<evidence type="ECO:0000256" key="6">
    <source>
        <dbReference type="ARBA" id="ARBA00023224"/>
    </source>
</evidence>
<dbReference type="Gene3D" id="3.30.450.20">
    <property type="entry name" value="PAS domain"/>
    <property type="match status" value="1"/>
</dbReference>
<keyword evidence="4 9" id="KW-1133">Transmembrane helix</keyword>
<dbReference type="SUPFAM" id="SSF58104">
    <property type="entry name" value="Methyl-accepting chemotaxis protein (MCP) signaling domain"/>
    <property type="match status" value="1"/>
</dbReference>
<evidence type="ECO:0000256" key="9">
    <source>
        <dbReference type="SAM" id="Phobius"/>
    </source>
</evidence>
<dbReference type="GO" id="GO:0006935">
    <property type="term" value="P:chemotaxis"/>
    <property type="evidence" value="ECO:0007669"/>
    <property type="project" value="InterPro"/>
</dbReference>
<dbReference type="Pfam" id="PF00015">
    <property type="entry name" value="MCPsignal"/>
    <property type="match status" value="1"/>
</dbReference>
<dbReference type="CDD" id="cd11386">
    <property type="entry name" value="MCP_signal"/>
    <property type="match status" value="1"/>
</dbReference>
<evidence type="ECO:0000256" key="1">
    <source>
        <dbReference type="ARBA" id="ARBA00004651"/>
    </source>
</evidence>